<dbReference type="PANTHER" id="PTHR37312">
    <property type="entry name" value="MEMBRANE-BOUND ACYLTRANSFERASE YKRP-RELATED"/>
    <property type="match status" value="1"/>
</dbReference>
<feature type="transmembrane region" description="Helical" evidence="1">
    <location>
        <begin position="204"/>
        <end position="222"/>
    </location>
</feature>
<evidence type="ECO:0000256" key="1">
    <source>
        <dbReference type="SAM" id="Phobius"/>
    </source>
</evidence>
<accession>A0A246WKG6</accession>
<feature type="transmembrane region" description="Helical" evidence="1">
    <location>
        <begin position="119"/>
        <end position="142"/>
    </location>
</feature>
<gene>
    <name evidence="3" type="ORF">CEJ42_23225</name>
</gene>
<feature type="transmembrane region" description="Helical" evidence="1">
    <location>
        <begin position="149"/>
        <end position="168"/>
    </location>
</feature>
<dbReference type="InterPro" id="IPR002656">
    <property type="entry name" value="Acyl_transf_3_dom"/>
</dbReference>
<feature type="transmembrane region" description="Helical" evidence="1">
    <location>
        <begin position="278"/>
        <end position="297"/>
    </location>
</feature>
<feature type="transmembrane region" description="Helical" evidence="1">
    <location>
        <begin position="17"/>
        <end position="35"/>
    </location>
</feature>
<dbReference type="Proteomes" id="UP000197596">
    <property type="component" value="Unassembled WGS sequence"/>
</dbReference>
<sequence>MPPRQGQPMQRERWIDVYRGIGITLVVWGHVYGGYSFDVIFLFHMPLFFFISGYLFRPVAAPGAFCRRKAAQLLIPYAVFLAIIGTPLAVHLALSQPRGAGALPAFIAGLLLGGNRLSAWLAAFWFVTSFYTVLVIESLLVGRCSRARLLWLHAAMLALAYANAFFAPGLQVPLAANVALAAAPLFHAGYLFGQLPEARRPYRLAAAIAAPAIAAVLANHYFGWRLSLGVDMKVTRYGVPVISFAAALACCVCMVRIARLVDARLPSAAAWLAELGRAAIVIMFMHMVFTMGVAALAGEQYRLARVAAGLLGSWLLYRASLNWIWSRALLLGSARDLLTLAGRRELMHG</sequence>
<feature type="transmembrane region" description="Helical" evidence="1">
    <location>
        <begin position="41"/>
        <end position="61"/>
    </location>
</feature>
<dbReference type="GO" id="GO:0016747">
    <property type="term" value="F:acyltransferase activity, transferring groups other than amino-acyl groups"/>
    <property type="evidence" value="ECO:0007669"/>
    <property type="project" value="InterPro"/>
</dbReference>
<proteinExistence type="predicted"/>
<feature type="domain" description="Acyltransferase 3" evidence="2">
    <location>
        <begin position="13"/>
        <end position="316"/>
    </location>
</feature>
<keyword evidence="1" id="KW-1133">Transmembrane helix</keyword>
<dbReference type="EMBL" id="NJGU01000017">
    <property type="protein sequence ID" value="OWY26675.1"/>
    <property type="molecule type" value="Genomic_DNA"/>
</dbReference>
<keyword evidence="1" id="KW-0812">Transmembrane</keyword>
<reference evidence="3 4" key="1">
    <citation type="submission" date="2017-06" db="EMBL/GenBank/DDBJ databases">
        <title>Herbaspirillum phytohormonus sp. nov., isolated from the root nodule of Robinia pseudoacacia in lead-zinc mine.</title>
        <authorList>
            <person name="Fan M."/>
            <person name="Lin Y."/>
        </authorList>
    </citation>
    <scope>NUCLEOTIDE SEQUENCE [LARGE SCALE GENOMIC DNA]</scope>
    <source>
        <strain evidence="3 4">HZ10</strain>
    </source>
</reference>
<dbReference type="Pfam" id="PF01757">
    <property type="entry name" value="Acyl_transf_3"/>
    <property type="match status" value="1"/>
</dbReference>
<name>A0A246WKG6_9BURK</name>
<dbReference type="AlphaFoldDB" id="A0A246WKG6"/>
<evidence type="ECO:0000313" key="3">
    <source>
        <dbReference type="EMBL" id="OWY26675.1"/>
    </source>
</evidence>
<organism evidence="3 4">
    <name type="scientific">Herbaspirillum robiniae</name>
    <dbReference type="NCBI Taxonomy" id="2014887"/>
    <lineage>
        <taxon>Bacteria</taxon>
        <taxon>Pseudomonadati</taxon>
        <taxon>Pseudomonadota</taxon>
        <taxon>Betaproteobacteria</taxon>
        <taxon>Burkholderiales</taxon>
        <taxon>Oxalobacteraceae</taxon>
        <taxon>Herbaspirillum</taxon>
    </lineage>
</organism>
<dbReference type="PANTHER" id="PTHR37312:SF1">
    <property type="entry name" value="MEMBRANE-BOUND ACYLTRANSFERASE YKRP-RELATED"/>
    <property type="match status" value="1"/>
</dbReference>
<feature type="transmembrane region" description="Helical" evidence="1">
    <location>
        <begin position="237"/>
        <end position="257"/>
    </location>
</feature>
<evidence type="ECO:0000259" key="2">
    <source>
        <dbReference type="Pfam" id="PF01757"/>
    </source>
</evidence>
<protein>
    <recommendedName>
        <fullName evidence="2">Acyltransferase 3 domain-containing protein</fullName>
    </recommendedName>
</protein>
<keyword evidence="1" id="KW-0472">Membrane</keyword>
<evidence type="ECO:0000313" key="4">
    <source>
        <dbReference type="Proteomes" id="UP000197596"/>
    </source>
</evidence>
<feature type="transmembrane region" description="Helical" evidence="1">
    <location>
        <begin position="73"/>
        <end position="94"/>
    </location>
</feature>
<comment type="caution">
    <text evidence="3">The sequence shown here is derived from an EMBL/GenBank/DDBJ whole genome shotgun (WGS) entry which is preliminary data.</text>
</comment>
<dbReference type="InterPro" id="IPR052734">
    <property type="entry name" value="Nod_factor_acetyltransferase"/>
</dbReference>